<dbReference type="Gene3D" id="1.20.1250.20">
    <property type="entry name" value="MFS general substrate transporter like domains"/>
    <property type="match status" value="1"/>
</dbReference>
<evidence type="ECO:0000313" key="9">
    <source>
        <dbReference type="Proteomes" id="UP000640052"/>
    </source>
</evidence>
<feature type="transmembrane region" description="Helical" evidence="6">
    <location>
        <begin position="155"/>
        <end position="175"/>
    </location>
</feature>
<feature type="transmembrane region" description="Helical" evidence="6">
    <location>
        <begin position="114"/>
        <end position="134"/>
    </location>
</feature>
<dbReference type="Proteomes" id="UP000640052">
    <property type="component" value="Unassembled WGS sequence"/>
</dbReference>
<keyword evidence="3 6" id="KW-0812">Transmembrane</keyword>
<keyword evidence="9" id="KW-1185">Reference proteome</keyword>
<evidence type="ECO:0000256" key="4">
    <source>
        <dbReference type="ARBA" id="ARBA00022989"/>
    </source>
</evidence>
<dbReference type="Pfam" id="PF07690">
    <property type="entry name" value="MFS_1"/>
    <property type="match status" value="1"/>
</dbReference>
<dbReference type="InterPro" id="IPR036259">
    <property type="entry name" value="MFS_trans_sf"/>
</dbReference>
<feature type="transmembrane region" description="Helical" evidence="6">
    <location>
        <begin position="90"/>
        <end position="108"/>
    </location>
</feature>
<name>A0A919QJG3_9ACTN</name>
<evidence type="ECO:0000256" key="5">
    <source>
        <dbReference type="ARBA" id="ARBA00023136"/>
    </source>
</evidence>
<proteinExistence type="predicted"/>
<comment type="caution">
    <text evidence="8">The sequence shown here is derived from an EMBL/GenBank/DDBJ whole genome shotgun (WGS) entry which is preliminary data.</text>
</comment>
<dbReference type="PANTHER" id="PTHR23513:SF6">
    <property type="entry name" value="MAJOR FACILITATOR SUPERFAMILY ASSOCIATED DOMAIN-CONTAINING PROTEIN"/>
    <property type="match status" value="1"/>
</dbReference>
<keyword evidence="4 6" id="KW-1133">Transmembrane helix</keyword>
<dbReference type="SUPFAM" id="SSF103473">
    <property type="entry name" value="MFS general substrate transporter"/>
    <property type="match status" value="1"/>
</dbReference>
<organism evidence="8 9">
    <name type="scientific">Acrocarpospora phusangensis</name>
    <dbReference type="NCBI Taxonomy" id="1070424"/>
    <lineage>
        <taxon>Bacteria</taxon>
        <taxon>Bacillati</taxon>
        <taxon>Actinomycetota</taxon>
        <taxon>Actinomycetes</taxon>
        <taxon>Streptosporangiales</taxon>
        <taxon>Streptosporangiaceae</taxon>
        <taxon>Acrocarpospora</taxon>
    </lineage>
</organism>
<evidence type="ECO:0000256" key="3">
    <source>
        <dbReference type="ARBA" id="ARBA00022692"/>
    </source>
</evidence>
<dbReference type="EMBL" id="BOOA01000094">
    <property type="protein sequence ID" value="GIH28768.1"/>
    <property type="molecule type" value="Genomic_DNA"/>
</dbReference>
<feature type="transmembrane region" description="Helical" evidence="6">
    <location>
        <begin position="265"/>
        <end position="288"/>
    </location>
</feature>
<dbReference type="InterPro" id="IPR011701">
    <property type="entry name" value="MFS"/>
</dbReference>
<dbReference type="AlphaFoldDB" id="A0A919QJG3"/>
<feature type="transmembrane region" description="Helical" evidence="6">
    <location>
        <begin position="59"/>
        <end position="78"/>
    </location>
</feature>
<evidence type="ECO:0000256" key="2">
    <source>
        <dbReference type="ARBA" id="ARBA00022475"/>
    </source>
</evidence>
<feature type="transmembrane region" description="Helical" evidence="6">
    <location>
        <begin position="369"/>
        <end position="386"/>
    </location>
</feature>
<feature type="domain" description="Major facilitator superfamily (MFS) profile" evidence="7">
    <location>
        <begin position="1"/>
        <end position="416"/>
    </location>
</feature>
<evidence type="ECO:0000313" key="8">
    <source>
        <dbReference type="EMBL" id="GIH28768.1"/>
    </source>
</evidence>
<feature type="transmembrane region" description="Helical" evidence="6">
    <location>
        <begin position="392"/>
        <end position="411"/>
    </location>
</feature>
<dbReference type="PROSITE" id="PS50850">
    <property type="entry name" value="MFS"/>
    <property type="match status" value="1"/>
</dbReference>
<feature type="transmembrane region" description="Helical" evidence="6">
    <location>
        <begin position="236"/>
        <end position="259"/>
    </location>
</feature>
<feature type="transmembrane region" description="Helical" evidence="6">
    <location>
        <begin position="329"/>
        <end position="349"/>
    </location>
</feature>
<evidence type="ECO:0000256" key="6">
    <source>
        <dbReference type="SAM" id="Phobius"/>
    </source>
</evidence>
<accession>A0A919QJG3</accession>
<dbReference type="PANTHER" id="PTHR23513">
    <property type="entry name" value="INTEGRAL MEMBRANE EFFLUX PROTEIN-RELATED"/>
    <property type="match status" value="1"/>
</dbReference>
<comment type="subcellular location">
    <subcellularLocation>
        <location evidence="1">Cell membrane</location>
        <topology evidence="1">Multi-pass membrane protein</topology>
    </subcellularLocation>
</comment>
<sequence>MSQTVTPPPAEPQPGIMRNRDFRLHWTGQTVSWIGSEITEIAFPMVAILTLSATATDLGLINAARMAPAIVATLFAGLLVDRLRRRRTMLVTNLGRAAVVATVPFLGFVDGLSVASLCVLGFLLGLLTIVFDLASHSFLPTLVPKDQLGVANSRLQMSLNIARTAGAGLGGLLVAFLRAPVALLVDAASYLVSALTLSLIRTPDEKPVREESVRTGVWAEIMTGLRFTFGNRYLRAITLSSAVFNFGIQVFLTLFLLHGAREADLSVATLGFIMAIGSLGGVAGAMAMPKVVGRLGLGKSVLVGISIAAVGPLAVPLVIQPAFVSVPAYTVSFFLTLFGVVLWSICAAVIRQSLTPNEILGRATASERFVTASLLPIASLLAGVLGDALGTRWAVLIGVLCLPLALLPILFSPLLRLRGPEDAE</sequence>
<reference evidence="8" key="1">
    <citation type="submission" date="2021-01" db="EMBL/GenBank/DDBJ databases">
        <title>Whole genome shotgun sequence of Acrocarpospora phusangensis NBRC 108782.</title>
        <authorList>
            <person name="Komaki H."/>
            <person name="Tamura T."/>
        </authorList>
    </citation>
    <scope>NUCLEOTIDE SEQUENCE</scope>
    <source>
        <strain evidence="8">NBRC 108782</strain>
    </source>
</reference>
<evidence type="ECO:0000259" key="7">
    <source>
        <dbReference type="PROSITE" id="PS50850"/>
    </source>
</evidence>
<dbReference type="CDD" id="cd06173">
    <property type="entry name" value="MFS_MefA_like"/>
    <property type="match status" value="1"/>
</dbReference>
<evidence type="ECO:0000256" key="1">
    <source>
        <dbReference type="ARBA" id="ARBA00004651"/>
    </source>
</evidence>
<keyword evidence="2" id="KW-1003">Cell membrane</keyword>
<dbReference type="InterPro" id="IPR020846">
    <property type="entry name" value="MFS_dom"/>
</dbReference>
<feature type="transmembrane region" description="Helical" evidence="6">
    <location>
        <begin position="300"/>
        <end position="323"/>
    </location>
</feature>
<keyword evidence="5 6" id="KW-0472">Membrane</keyword>
<gene>
    <name evidence="8" type="ORF">Aph01nite_70780</name>
</gene>
<dbReference type="GO" id="GO:0005886">
    <property type="term" value="C:plasma membrane"/>
    <property type="evidence" value="ECO:0007669"/>
    <property type="project" value="UniProtKB-SubCell"/>
</dbReference>
<dbReference type="GO" id="GO:0022857">
    <property type="term" value="F:transmembrane transporter activity"/>
    <property type="evidence" value="ECO:0007669"/>
    <property type="project" value="InterPro"/>
</dbReference>
<protein>
    <submittedName>
        <fullName evidence="8">MFS transporter</fullName>
    </submittedName>
</protein>